<organism evidence="2">
    <name type="scientific">uncultured Caudovirales phage</name>
    <dbReference type="NCBI Taxonomy" id="2100421"/>
    <lineage>
        <taxon>Viruses</taxon>
        <taxon>Duplodnaviria</taxon>
        <taxon>Heunggongvirae</taxon>
        <taxon>Uroviricota</taxon>
        <taxon>Caudoviricetes</taxon>
        <taxon>Peduoviridae</taxon>
        <taxon>Maltschvirus</taxon>
        <taxon>Maltschvirus maltsch</taxon>
    </lineage>
</organism>
<sequence length="79" mass="7937">MANNKPASAYAKPHTMSGKAVTVAENPGSGPNRSKLDTYDMSVGALSKSAGDEATKADGIKIRGTGAATKGLMARGPMA</sequence>
<feature type="region of interest" description="Disordered" evidence="1">
    <location>
        <begin position="1"/>
        <end position="38"/>
    </location>
</feature>
<proteinExistence type="predicted"/>
<evidence type="ECO:0000313" key="2">
    <source>
        <dbReference type="EMBL" id="CAB4123735.1"/>
    </source>
</evidence>
<accession>A0A6J5KR87</accession>
<protein>
    <submittedName>
        <fullName evidence="2">Uncharacterized protein</fullName>
    </submittedName>
</protein>
<reference evidence="2" key="1">
    <citation type="submission" date="2020-04" db="EMBL/GenBank/DDBJ databases">
        <authorList>
            <person name="Chiriac C."/>
            <person name="Salcher M."/>
            <person name="Ghai R."/>
            <person name="Kavagutti S V."/>
        </authorList>
    </citation>
    <scope>NUCLEOTIDE SEQUENCE</scope>
</reference>
<name>A0A6J5KR87_9CAUD</name>
<gene>
    <name evidence="2" type="ORF">UFOVP48_72</name>
</gene>
<dbReference type="EMBL" id="LR796172">
    <property type="protein sequence ID" value="CAB4123735.1"/>
    <property type="molecule type" value="Genomic_DNA"/>
</dbReference>
<evidence type="ECO:0000256" key="1">
    <source>
        <dbReference type="SAM" id="MobiDB-lite"/>
    </source>
</evidence>